<dbReference type="AlphaFoldDB" id="A0A0C2MZZ2"/>
<evidence type="ECO:0000256" key="1">
    <source>
        <dbReference type="ARBA" id="ARBA00010996"/>
    </source>
</evidence>
<gene>
    <name evidence="3" type="ORF">RF11_11242</name>
</gene>
<dbReference type="InterPro" id="IPR036249">
    <property type="entry name" value="Thioredoxin-like_sf"/>
</dbReference>
<protein>
    <submittedName>
        <fullName evidence="3">Protein SCO1 1, mitochondrial</fullName>
    </submittedName>
</protein>
<sequence length="140" mass="16314">MNPSDNPSQPLEKIKDIMSYFSSRYVDRFLKCVFVWFDPEQKSPQLTNEFIDDLHVPVIGLTGTKEQIDQLKKSFRLDGDCQLEVAQQKHENHSDSIYLVGPDCFVWRIFSMNDDIMAIVQDIQLSIHQYTEKKLDAIKS</sequence>
<evidence type="ECO:0000256" key="2">
    <source>
        <dbReference type="PIRSR" id="PIRSR603782-1"/>
    </source>
</evidence>
<dbReference type="Gene3D" id="3.40.30.10">
    <property type="entry name" value="Glutaredoxin"/>
    <property type="match status" value="1"/>
</dbReference>
<keyword evidence="4" id="KW-1185">Reference proteome</keyword>
<reference evidence="3 4" key="1">
    <citation type="journal article" date="2014" name="Genome Biol. Evol.">
        <title>The genome of the myxosporean Thelohanellus kitauei shows adaptations to nutrient acquisition within its fish host.</title>
        <authorList>
            <person name="Yang Y."/>
            <person name="Xiong J."/>
            <person name="Zhou Z."/>
            <person name="Huo F."/>
            <person name="Miao W."/>
            <person name="Ran C."/>
            <person name="Liu Y."/>
            <person name="Zhang J."/>
            <person name="Feng J."/>
            <person name="Wang M."/>
            <person name="Wang M."/>
            <person name="Wang L."/>
            <person name="Yao B."/>
        </authorList>
    </citation>
    <scope>NUCLEOTIDE SEQUENCE [LARGE SCALE GENOMIC DNA]</scope>
    <source>
        <strain evidence="3">Wuqing</strain>
    </source>
</reference>
<dbReference type="GO" id="GO:0046872">
    <property type="term" value="F:metal ion binding"/>
    <property type="evidence" value="ECO:0007669"/>
    <property type="project" value="UniProtKB-KW"/>
</dbReference>
<dbReference type="InterPro" id="IPR003782">
    <property type="entry name" value="SCO1/SenC"/>
</dbReference>
<dbReference type="PANTHER" id="PTHR12151:SF25">
    <property type="entry name" value="LINALOOL DEHYDRATASE_ISOMERASE DOMAIN-CONTAINING PROTEIN"/>
    <property type="match status" value="1"/>
</dbReference>
<dbReference type="Pfam" id="PF02630">
    <property type="entry name" value="SCO1-SenC"/>
    <property type="match status" value="1"/>
</dbReference>
<dbReference type="Proteomes" id="UP000031668">
    <property type="component" value="Unassembled WGS sequence"/>
</dbReference>
<keyword evidence="2" id="KW-0186">Copper</keyword>
<accession>A0A0C2MZZ2</accession>
<dbReference type="OrthoDB" id="270009at2759"/>
<dbReference type="PANTHER" id="PTHR12151">
    <property type="entry name" value="ELECTRON TRANSPORT PROTIN SCO1/SENC FAMILY MEMBER"/>
    <property type="match status" value="1"/>
</dbReference>
<dbReference type="SUPFAM" id="SSF52833">
    <property type="entry name" value="Thioredoxin-like"/>
    <property type="match status" value="1"/>
</dbReference>
<proteinExistence type="inferred from homology"/>
<name>A0A0C2MZZ2_THEKT</name>
<comment type="caution">
    <text evidence="3">The sequence shown here is derived from an EMBL/GenBank/DDBJ whole genome shotgun (WGS) entry which is preliminary data.</text>
</comment>
<comment type="similarity">
    <text evidence="1">Belongs to the SCO1/2 family.</text>
</comment>
<evidence type="ECO:0000313" key="4">
    <source>
        <dbReference type="Proteomes" id="UP000031668"/>
    </source>
</evidence>
<organism evidence="3 4">
    <name type="scientific">Thelohanellus kitauei</name>
    <name type="common">Myxosporean</name>
    <dbReference type="NCBI Taxonomy" id="669202"/>
    <lineage>
        <taxon>Eukaryota</taxon>
        <taxon>Metazoa</taxon>
        <taxon>Cnidaria</taxon>
        <taxon>Myxozoa</taxon>
        <taxon>Myxosporea</taxon>
        <taxon>Bivalvulida</taxon>
        <taxon>Platysporina</taxon>
        <taxon>Myxobolidae</taxon>
        <taxon>Thelohanellus</taxon>
    </lineage>
</organism>
<evidence type="ECO:0000313" key="3">
    <source>
        <dbReference type="EMBL" id="KII67187.1"/>
    </source>
</evidence>
<dbReference type="EMBL" id="JWZT01003288">
    <property type="protein sequence ID" value="KII67187.1"/>
    <property type="molecule type" value="Genomic_DNA"/>
</dbReference>
<keyword evidence="2" id="KW-0479">Metal-binding</keyword>
<feature type="binding site" evidence="2">
    <location>
        <position position="93"/>
    </location>
    <ligand>
        <name>Cu cation</name>
        <dbReference type="ChEBI" id="CHEBI:23378"/>
    </ligand>
</feature>